<accession>A0A212TDE2</accession>
<organism evidence="1 2">
    <name type="scientific">Polynucleobacter victoriensis</name>
    <dbReference type="NCBI Taxonomy" id="2049319"/>
    <lineage>
        <taxon>Bacteria</taxon>
        <taxon>Pseudomonadati</taxon>
        <taxon>Pseudomonadota</taxon>
        <taxon>Betaproteobacteria</taxon>
        <taxon>Burkholderiales</taxon>
        <taxon>Burkholderiaceae</taxon>
        <taxon>Polynucleobacter</taxon>
    </lineage>
</organism>
<gene>
    <name evidence="1" type="ORF">SAMN06295916_1018</name>
</gene>
<dbReference type="Proteomes" id="UP000197215">
    <property type="component" value="Unassembled WGS sequence"/>
</dbReference>
<dbReference type="OrthoDB" id="9800597at2"/>
<dbReference type="EMBL" id="FYEX01000001">
    <property type="protein sequence ID" value="SNC64078.1"/>
    <property type="molecule type" value="Genomic_DNA"/>
</dbReference>
<protein>
    <submittedName>
        <fullName evidence="1">(2Fe-2S) ferredoxin</fullName>
    </submittedName>
</protein>
<evidence type="ECO:0000313" key="2">
    <source>
        <dbReference type="Proteomes" id="UP000197215"/>
    </source>
</evidence>
<dbReference type="CDD" id="cd02980">
    <property type="entry name" value="TRX_Fd_family"/>
    <property type="match status" value="1"/>
</dbReference>
<evidence type="ECO:0000313" key="1">
    <source>
        <dbReference type="EMBL" id="SNC64078.1"/>
    </source>
</evidence>
<dbReference type="InterPro" id="IPR036249">
    <property type="entry name" value="Thioredoxin-like_sf"/>
</dbReference>
<dbReference type="Gene3D" id="3.40.30.10">
    <property type="entry name" value="Glutaredoxin"/>
    <property type="match status" value="1"/>
</dbReference>
<dbReference type="RefSeq" id="WP_088812861.1">
    <property type="nucleotide sequence ID" value="NZ_FYEX01000001.1"/>
</dbReference>
<dbReference type="AlphaFoldDB" id="A0A212TDE2"/>
<sequence>MSYYKYHLFFCLNKRENGDDCCAAHNAVGLFDYAKQRCKELSLNGAGKVRVNKAGCLDRCAHGPVMVVYPEGVWYTAVDQTDIDEIIDSHFINGKVVERLKID</sequence>
<proteinExistence type="predicted"/>
<name>A0A212TDE2_9BURK</name>
<dbReference type="SUPFAM" id="SSF52833">
    <property type="entry name" value="Thioredoxin-like"/>
    <property type="match status" value="1"/>
</dbReference>
<reference evidence="1 2" key="1">
    <citation type="submission" date="2017-06" db="EMBL/GenBank/DDBJ databases">
        <authorList>
            <person name="Kim H.J."/>
            <person name="Triplett B.A."/>
        </authorList>
    </citation>
    <scope>NUCLEOTIDE SEQUENCE [LARGE SCALE GENOMIC DNA]</scope>
    <source>
        <strain evidence="1 2">MWH-VicM1</strain>
    </source>
</reference>
<keyword evidence="2" id="KW-1185">Reference proteome</keyword>